<dbReference type="Proteomes" id="UP000323000">
    <property type="component" value="Chromosome 3"/>
</dbReference>
<accession>A0A5C7IAM4</accession>
<dbReference type="PANTHER" id="PTHR31860:SF5">
    <property type="entry name" value="ARGH (DUF639)"/>
    <property type="match status" value="1"/>
</dbReference>
<reference evidence="4" key="1">
    <citation type="journal article" date="2019" name="Gigascience">
        <title>De novo genome assembly of the endangered Acer yangbiense, a plant species with extremely small populations endemic to Yunnan Province, China.</title>
        <authorList>
            <person name="Yang J."/>
            <person name="Wariss H.M."/>
            <person name="Tao L."/>
            <person name="Zhang R."/>
            <person name="Yun Q."/>
            <person name="Hollingsworth P."/>
            <person name="Dao Z."/>
            <person name="Luo G."/>
            <person name="Guo H."/>
            <person name="Ma Y."/>
            <person name="Sun W."/>
        </authorList>
    </citation>
    <scope>NUCLEOTIDE SEQUENCE [LARGE SCALE GENOMIC DNA]</scope>
    <source>
        <strain evidence="4">cv. Malutang</strain>
    </source>
</reference>
<proteinExistence type="predicted"/>
<gene>
    <name evidence="3" type="ORF">EZV62_007665</name>
</gene>
<keyword evidence="2" id="KW-0812">Transmembrane</keyword>
<sequence length="1040" mass="116293">MVLETPAHPIPETLAPPHMVPHTPSPPHNVLETLAPPYTIPHTASPPHTVPETLDHTVTHTPPLPPPHRDHTPDMVALLFPFLDLAKLGLSLDSARVWMEDYPPSVFVDIHVENLPITDPLYTNISLNSPSPPSLIPLNSVVKAMLAVRALIDDNPKLKHYIAELKKMIPNIDKEYRNLRLLGIDYAPLKTSLALLDLKDKDCQIHPFDCINDPFVDGFGALLHEIDVDPKNQIGALVFGDPQPGIHDQSLDVLNLNNHLEIVDNLYYLTNMAKNYGVYLMAAALIFFSSIDPKDKDCKIHPFDCINDPSVDSYGALLHKIDADPKNQIDALVFGDPQPGIHDQSPDVLNLNNRQEDTNTMMQKKKHLSSIANDVVLNCARTLDTSVDSLVEEFEAEWKPEIGGYSRKFVEYCSTKTLTDMCRNIEEKMSDGSFSRVTFDMMVAWEMPSCEHEEAHAECVGKEKEDGQRPLKVSSEQDEVSLFYTDLMPLLADHEHSVGEDAFVWLATLVPLVADVVNGRFTFETLTAPTGNRLHFPAYDIFLKEIDKCIKHLQNQATPKGVELADDEYILHVEGTASSQRVVRHIGKTSWPGRLTLTNYALYFEASGAITYEDAIKIDLSKDIEHSFKPTATGPWGAPLFDKAIVYESPELSEGIVLEFPELTSSTRRGHWLALTKEIMLMHQFLSKYEVECPIQAWEMHARTILSIIRLHAAREMLRISPPDPTKFLIFALFDELPKGDYVLSELADSLKKVKPGHSCSGSSILRSMNLSQSIISGVEAKEAVGDKHKTVTDDSPMTDDSPTLLETAINQTREEAKEIDIAKSTTEGLKDEGIGDSALVFMELLKPLKGVIPWFQEIISWKKPITTIAVIAATLQIVYNEWVGKAIASCLLWGVLRMLRARRERLQEKYNEIVISTASDKTTMESIVSAQYGLISAHEILQATNIAILKVWSILVSKARKHADIAMLAMSVAAILLAVIPFKFIIMAGVFYVFIVNSKIGKLMENDQGNRRLKEWWDSIPIIPVRMVDQVQVPDTTPK</sequence>
<dbReference type="EMBL" id="VAHF01000003">
    <property type="protein sequence ID" value="TXG66390.1"/>
    <property type="molecule type" value="Genomic_DNA"/>
</dbReference>
<organism evidence="3 4">
    <name type="scientific">Acer yangbiense</name>
    <dbReference type="NCBI Taxonomy" id="1000413"/>
    <lineage>
        <taxon>Eukaryota</taxon>
        <taxon>Viridiplantae</taxon>
        <taxon>Streptophyta</taxon>
        <taxon>Embryophyta</taxon>
        <taxon>Tracheophyta</taxon>
        <taxon>Spermatophyta</taxon>
        <taxon>Magnoliopsida</taxon>
        <taxon>eudicotyledons</taxon>
        <taxon>Gunneridae</taxon>
        <taxon>Pentapetalae</taxon>
        <taxon>rosids</taxon>
        <taxon>malvids</taxon>
        <taxon>Sapindales</taxon>
        <taxon>Sapindaceae</taxon>
        <taxon>Hippocastanoideae</taxon>
        <taxon>Acereae</taxon>
        <taxon>Acer</taxon>
    </lineage>
</organism>
<dbReference type="PANTHER" id="PTHR31860">
    <property type="entry name" value="HEAT-INDUCIBLE TRANSCRIPTION REPRESSOR (DUF639)-RELATED"/>
    <property type="match status" value="1"/>
</dbReference>
<evidence type="ECO:0000313" key="4">
    <source>
        <dbReference type="Proteomes" id="UP000323000"/>
    </source>
</evidence>
<evidence type="ECO:0000313" key="3">
    <source>
        <dbReference type="EMBL" id="TXG66390.1"/>
    </source>
</evidence>
<keyword evidence="4" id="KW-1185">Reference proteome</keyword>
<protein>
    <recommendedName>
        <fullName evidence="5">DUF639 domain-containing protein</fullName>
    </recommendedName>
</protein>
<evidence type="ECO:0000256" key="2">
    <source>
        <dbReference type="SAM" id="Phobius"/>
    </source>
</evidence>
<dbReference type="Pfam" id="PF04842">
    <property type="entry name" value="DUF639"/>
    <property type="match status" value="1"/>
</dbReference>
<dbReference type="OrthoDB" id="1903413at2759"/>
<dbReference type="InterPro" id="IPR006927">
    <property type="entry name" value="DUF639"/>
</dbReference>
<keyword evidence="2" id="KW-0472">Membrane</keyword>
<feature type="region of interest" description="Disordered" evidence="1">
    <location>
        <begin position="1"/>
        <end position="23"/>
    </location>
</feature>
<name>A0A5C7IAM4_9ROSI</name>
<dbReference type="AlphaFoldDB" id="A0A5C7IAM4"/>
<keyword evidence="2" id="KW-1133">Transmembrane helix</keyword>
<comment type="caution">
    <text evidence="3">The sequence shown here is derived from an EMBL/GenBank/DDBJ whole genome shotgun (WGS) entry which is preliminary data.</text>
</comment>
<evidence type="ECO:0008006" key="5">
    <source>
        <dbReference type="Google" id="ProtNLM"/>
    </source>
</evidence>
<feature type="transmembrane region" description="Helical" evidence="2">
    <location>
        <begin position="966"/>
        <end position="996"/>
    </location>
</feature>
<evidence type="ECO:0000256" key="1">
    <source>
        <dbReference type="SAM" id="MobiDB-lite"/>
    </source>
</evidence>